<name>A0A7D9E7X8_PARCT</name>
<feature type="region of interest" description="Disordered" evidence="1">
    <location>
        <begin position="602"/>
        <end position="676"/>
    </location>
</feature>
<dbReference type="SUPFAM" id="SSF53067">
    <property type="entry name" value="Actin-like ATPase domain"/>
    <property type="match status" value="1"/>
</dbReference>
<feature type="region of interest" description="Disordered" evidence="1">
    <location>
        <begin position="444"/>
        <end position="482"/>
    </location>
</feature>
<dbReference type="Proteomes" id="UP001152795">
    <property type="component" value="Unassembled WGS sequence"/>
</dbReference>
<protein>
    <submittedName>
        <fullName evidence="3">Uncharacterized protein</fullName>
    </submittedName>
</protein>
<feature type="compositionally biased region" description="Basic and acidic residues" evidence="1">
    <location>
        <begin position="609"/>
        <end position="626"/>
    </location>
</feature>
<keyword evidence="2" id="KW-0812">Transmembrane</keyword>
<evidence type="ECO:0000313" key="3">
    <source>
        <dbReference type="EMBL" id="CAB4003767.1"/>
    </source>
</evidence>
<proteinExistence type="predicted"/>
<feature type="region of interest" description="Disordered" evidence="1">
    <location>
        <begin position="177"/>
        <end position="197"/>
    </location>
</feature>
<feature type="compositionally biased region" description="Basic and acidic residues" evidence="1">
    <location>
        <begin position="444"/>
        <end position="466"/>
    </location>
</feature>
<evidence type="ECO:0000313" key="4">
    <source>
        <dbReference type="Proteomes" id="UP001152795"/>
    </source>
</evidence>
<gene>
    <name evidence="3" type="ORF">PACLA_8A001746</name>
</gene>
<evidence type="ECO:0000256" key="2">
    <source>
        <dbReference type="SAM" id="Phobius"/>
    </source>
</evidence>
<keyword evidence="4" id="KW-1185">Reference proteome</keyword>
<feature type="compositionally biased region" description="Polar residues" evidence="1">
    <location>
        <begin position="733"/>
        <end position="743"/>
    </location>
</feature>
<evidence type="ECO:0000256" key="1">
    <source>
        <dbReference type="SAM" id="MobiDB-lite"/>
    </source>
</evidence>
<feature type="compositionally biased region" description="Polar residues" evidence="1">
    <location>
        <begin position="181"/>
        <end position="197"/>
    </location>
</feature>
<comment type="caution">
    <text evidence="3">The sequence shown here is derived from an EMBL/GenBank/DDBJ whole genome shotgun (WGS) entry which is preliminary data.</text>
</comment>
<dbReference type="AlphaFoldDB" id="A0A7D9E7X8"/>
<reference evidence="3" key="1">
    <citation type="submission" date="2020-04" db="EMBL/GenBank/DDBJ databases">
        <authorList>
            <person name="Alioto T."/>
            <person name="Alioto T."/>
            <person name="Gomez Garrido J."/>
        </authorList>
    </citation>
    <scope>NUCLEOTIDE SEQUENCE</scope>
    <source>
        <strain evidence="3">A484AB</strain>
    </source>
</reference>
<keyword evidence="2" id="KW-1133">Transmembrane helix</keyword>
<organism evidence="3 4">
    <name type="scientific">Paramuricea clavata</name>
    <name type="common">Red gorgonian</name>
    <name type="synonym">Violescent sea-whip</name>
    <dbReference type="NCBI Taxonomy" id="317549"/>
    <lineage>
        <taxon>Eukaryota</taxon>
        <taxon>Metazoa</taxon>
        <taxon>Cnidaria</taxon>
        <taxon>Anthozoa</taxon>
        <taxon>Octocorallia</taxon>
        <taxon>Malacalcyonacea</taxon>
        <taxon>Plexauridae</taxon>
        <taxon>Paramuricea</taxon>
    </lineage>
</organism>
<keyword evidence="2" id="KW-0472">Membrane</keyword>
<dbReference type="Gene3D" id="3.30.420.40">
    <property type="match status" value="1"/>
</dbReference>
<feature type="transmembrane region" description="Helical" evidence="2">
    <location>
        <begin position="7"/>
        <end position="25"/>
    </location>
</feature>
<feature type="compositionally biased region" description="Basic and acidic residues" evidence="1">
    <location>
        <begin position="666"/>
        <end position="675"/>
    </location>
</feature>
<feature type="region of interest" description="Disordered" evidence="1">
    <location>
        <begin position="96"/>
        <end position="127"/>
    </location>
</feature>
<dbReference type="EMBL" id="CACRXK020004721">
    <property type="protein sequence ID" value="CAB4003767.1"/>
    <property type="molecule type" value="Genomic_DNA"/>
</dbReference>
<feature type="compositionally biased region" description="Polar residues" evidence="1">
    <location>
        <begin position="112"/>
        <end position="121"/>
    </location>
</feature>
<feature type="region of interest" description="Disordered" evidence="1">
    <location>
        <begin position="712"/>
        <end position="748"/>
    </location>
</feature>
<accession>A0A7D9E7X8</accession>
<dbReference type="InterPro" id="IPR043129">
    <property type="entry name" value="ATPase_NBD"/>
</dbReference>
<feature type="region of interest" description="Disordered" evidence="1">
    <location>
        <begin position="44"/>
        <end position="71"/>
    </location>
</feature>
<sequence length="884" mass="97239">MIGLLSFGSGLLFIGSLFVVYFRWFRSGSPDKLTNVSSSCESEAPEQYGKQHSNRKTNLEAKTNGGKAFGHKNEGAQLIQNEEPEGNENLRHRLSAKKSTSQNGQDPEGETKANSTESNASDELLNDSVETRKENEIACEKDINLGDILPACETKEVKKQEPEIKIKTNTLNVEVSDKAPGNSSISETFENTEGNKETTQVVEQKILQENEADSVKYINNTQEEANVNNAIDSVNEPLIGQSNPLQKATRQEILIEEPLAKVSEAVSSEAAVEVQEESSFSLEGRESIEEQRNITGDLSNDLNLEVIANEFTKPLGVDEISNSQDKSACDENFVVDHAAIEESDDSIRENAEILDENQHVNFMPSDDISDPHEVSPDNVIEIFSDKLSKCIIDAVLQDTHLLYSQSEDDSDENRNKESILKFSDLLAESIVRSVIDYTKVSQDHISEHDEHDRLSPNVADVRDKTNENINQDVPDEPSPTNEEEIFSADEANDDSCANNLHDYAQRLSQQILCDVLDLNGYSTRSTSTDAYASQLTKSVLSNAINGAKSRIGDNNSLADSDMGIENALDLFVAEIVGNAVECAISRVGRETRRDMEECNGIEGDIQEQQGEHGDDHVENDMDRDVHLGTYNGQDIGEHSEDFEDSVGNNIGNEGHLGISNGEIDTPAEHIDHEPGRVNCSNTQLVQQNGKLQSKWLSEDDLDELYDDDLSDEEAAAPHESSNSVQNSNDDNKPATSANHLTTPNEEKQFWRKSLIDDLDDELDFDDEIETPQSSLSSSPAKSGNFEDLMVDGSGESDDEVLDASTNVKVQAPIVKATDSSRSRLRSVDTSPILVLDNGSAFLKVGFSDQALPKEIVSSVVGTPLRYSQDIAGMEYSATPRPGLW</sequence>